<comment type="caution">
    <text evidence="9">The sequence shown here is derived from an EMBL/GenBank/DDBJ whole genome shotgun (WGS) entry which is preliminary data.</text>
</comment>
<keyword evidence="6" id="KW-0560">Oxidoreductase</keyword>
<dbReference type="InterPro" id="IPR018028">
    <property type="entry name" value="Catalase"/>
</dbReference>
<evidence type="ECO:0000313" key="9">
    <source>
        <dbReference type="EMBL" id="GIU52250.1"/>
    </source>
</evidence>
<keyword evidence="4" id="KW-0349">Heme</keyword>
<dbReference type="Gene3D" id="1.20.1280.120">
    <property type="match status" value="1"/>
</dbReference>
<dbReference type="Gene3D" id="2.40.180.10">
    <property type="entry name" value="Catalase core domain"/>
    <property type="match status" value="1"/>
</dbReference>
<dbReference type="EC" id="1.11.1.6" evidence="2"/>
<dbReference type="PANTHER" id="PTHR11465">
    <property type="entry name" value="CATALASE"/>
    <property type="match status" value="1"/>
</dbReference>
<protein>
    <recommendedName>
        <fullName evidence="2">catalase</fullName>
        <ecNumber evidence="2">1.11.1.6</ecNumber>
    </recommendedName>
</protein>
<feature type="domain" description="Catalase core" evidence="8">
    <location>
        <begin position="8"/>
        <end position="154"/>
    </location>
</feature>
<name>A0ABQ4PRI0_9GAMM</name>
<dbReference type="InterPro" id="IPR011614">
    <property type="entry name" value="Catalase_core"/>
</dbReference>
<gene>
    <name evidence="9" type="ORF">TUM4438_44490</name>
</gene>
<sequence length="155" mass="17170">MPITGSFAGNRYFGVNSFIFTTKNGQTVPGRWFFEPTDSAKVLTSLELSKLSDDFLQTEMLSRIKAQPAIWKLYVQLAQPEDEINDPTALWPTSRERVLIGQVIIDGLRGSDSAVKQCGASIFNPVLLPQGISPSADPILHARTPAYVESLVRRF</sequence>
<keyword evidence="5" id="KW-0479">Metal-binding</keyword>
<dbReference type="Proteomes" id="UP000887104">
    <property type="component" value="Unassembled WGS sequence"/>
</dbReference>
<keyword evidence="10" id="KW-1185">Reference proteome</keyword>
<dbReference type="Pfam" id="PF00199">
    <property type="entry name" value="Catalase"/>
    <property type="match status" value="1"/>
</dbReference>
<evidence type="ECO:0000256" key="4">
    <source>
        <dbReference type="ARBA" id="ARBA00022617"/>
    </source>
</evidence>
<evidence type="ECO:0000256" key="1">
    <source>
        <dbReference type="ARBA" id="ARBA00005329"/>
    </source>
</evidence>
<evidence type="ECO:0000256" key="7">
    <source>
        <dbReference type="ARBA" id="ARBA00023004"/>
    </source>
</evidence>
<accession>A0ABQ4PRI0</accession>
<evidence type="ECO:0000256" key="2">
    <source>
        <dbReference type="ARBA" id="ARBA00012314"/>
    </source>
</evidence>
<dbReference type="PANTHER" id="PTHR11465:SF9">
    <property type="entry name" value="CATALASE"/>
    <property type="match status" value="1"/>
</dbReference>
<evidence type="ECO:0000256" key="6">
    <source>
        <dbReference type="ARBA" id="ARBA00023002"/>
    </source>
</evidence>
<reference evidence="9" key="1">
    <citation type="submission" date="2021-05" db="EMBL/GenBank/DDBJ databases">
        <title>Molecular characterization for Shewanella algae harboring chromosomal blaOXA-55-like strains isolated from clinical and environment sample.</title>
        <authorList>
            <person name="Ohama Y."/>
            <person name="Aoki K."/>
            <person name="Harada S."/>
            <person name="Moriya K."/>
            <person name="Ishii Y."/>
            <person name="Tateda K."/>
        </authorList>
    </citation>
    <scope>NUCLEOTIDE SEQUENCE</scope>
    <source>
        <strain evidence="9">JCM 11563</strain>
    </source>
</reference>
<evidence type="ECO:0000259" key="8">
    <source>
        <dbReference type="Pfam" id="PF00199"/>
    </source>
</evidence>
<dbReference type="InterPro" id="IPR020835">
    <property type="entry name" value="Catalase_sf"/>
</dbReference>
<proteinExistence type="inferred from homology"/>
<dbReference type="SUPFAM" id="SSF56634">
    <property type="entry name" value="Heme-dependent catalase-like"/>
    <property type="match status" value="1"/>
</dbReference>
<evidence type="ECO:0000256" key="5">
    <source>
        <dbReference type="ARBA" id="ARBA00022723"/>
    </source>
</evidence>
<organism evidence="9 10">
    <name type="scientific">Shewanella sairae</name>
    <dbReference type="NCBI Taxonomy" id="190310"/>
    <lineage>
        <taxon>Bacteria</taxon>
        <taxon>Pseudomonadati</taxon>
        <taxon>Pseudomonadota</taxon>
        <taxon>Gammaproteobacteria</taxon>
        <taxon>Alteromonadales</taxon>
        <taxon>Shewanellaceae</taxon>
        <taxon>Shewanella</taxon>
    </lineage>
</organism>
<comment type="similarity">
    <text evidence="1">Belongs to the catalase family.</text>
</comment>
<dbReference type="EMBL" id="BPEY01000166">
    <property type="protein sequence ID" value="GIU52250.1"/>
    <property type="molecule type" value="Genomic_DNA"/>
</dbReference>
<keyword evidence="3" id="KW-0575">Peroxidase</keyword>
<keyword evidence="7" id="KW-0408">Iron</keyword>
<evidence type="ECO:0000256" key="3">
    <source>
        <dbReference type="ARBA" id="ARBA00022559"/>
    </source>
</evidence>
<evidence type="ECO:0000313" key="10">
    <source>
        <dbReference type="Proteomes" id="UP000887104"/>
    </source>
</evidence>